<dbReference type="Pfam" id="PF00881">
    <property type="entry name" value="Nitroreductase"/>
    <property type="match status" value="1"/>
</dbReference>
<dbReference type="AlphaFoldDB" id="A0A8J7VRA7"/>
<dbReference type="GO" id="GO:0016491">
    <property type="term" value="F:oxidoreductase activity"/>
    <property type="evidence" value="ECO:0007669"/>
    <property type="project" value="InterPro"/>
</dbReference>
<dbReference type="Gene3D" id="3.40.109.10">
    <property type="entry name" value="NADH Oxidase"/>
    <property type="match status" value="1"/>
</dbReference>
<feature type="domain" description="Nitroreductase" evidence="1">
    <location>
        <begin position="21"/>
        <end position="86"/>
    </location>
</feature>
<reference evidence="3 4" key="1">
    <citation type="journal article" date="2021" name="Microbiol. Resour. Announc.">
        <title>Draft Genome Sequence of Coralloluteibacterium stylophorae LMG 29479T.</title>
        <authorList>
            <person name="Karlyshev A.V."/>
            <person name="Kudryashova E.B."/>
            <person name="Ariskina E.V."/>
            <person name="Conroy A.P."/>
            <person name="Abidueva E.Y."/>
        </authorList>
    </citation>
    <scope>NUCLEOTIDE SEQUENCE [LARGE SCALE GENOMIC DNA]</scope>
    <source>
        <strain evidence="3 4">LMG 29479</strain>
    </source>
</reference>
<dbReference type="Proteomes" id="UP000675747">
    <property type="component" value="Unassembled WGS sequence"/>
</dbReference>
<keyword evidence="4" id="KW-1185">Reference proteome</keyword>
<dbReference type="EMBL" id="JAGQFT020000005">
    <property type="protein sequence ID" value="MBS7457471.1"/>
    <property type="molecule type" value="Genomic_DNA"/>
</dbReference>
<dbReference type="SUPFAM" id="SSF55469">
    <property type="entry name" value="FMN-dependent nitroreductase-like"/>
    <property type="match status" value="1"/>
</dbReference>
<sequence length="109" mass="12240">MGELYFRLARINEDASVARPRRNHWKYRRHAKAYKVLMLDSGHLSQTFYLAAASLGLGAFYTAALNDGDFCERFGFDPAEHVVIGANGLGIIDEEKQELHFLPEPLTAA</sequence>
<proteinExistence type="predicted"/>
<evidence type="ECO:0000313" key="3">
    <source>
        <dbReference type="EMBL" id="MBS7457471.1"/>
    </source>
</evidence>
<dbReference type="EMBL" id="JAGQFT010000011">
    <property type="protein sequence ID" value="MBR0561469.1"/>
    <property type="molecule type" value="Genomic_DNA"/>
</dbReference>
<organism evidence="2">
    <name type="scientific">Coralloluteibacterium stylophorae</name>
    <dbReference type="NCBI Taxonomy" id="1776034"/>
    <lineage>
        <taxon>Bacteria</taxon>
        <taxon>Pseudomonadati</taxon>
        <taxon>Pseudomonadota</taxon>
        <taxon>Gammaproteobacteria</taxon>
        <taxon>Lysobacterales</taxon>
        <taxon>Lysobacteraceae</taxon>
        <taxon>Coralloluteibacterium</taxon>
    </lineage>
</organism>
<protein>
    <submittedName>
        <fullName evidence="2">Nitroreductase family protein</fullName>
    </submittedName>
</protein>
<dbReference type="InterPro" id="IPR000415">
    <property type="entry name" value="Nitroreductase-like"/>
</dbReference>
<comment type="caution">
    <text evidence="2">The sequence shown here is derived from an EMBL/GenBank/DDBJ whole genome shotgun (WGS) entry which is preliminary data.</text>
</comment>
<dbReference type="InterPro" id="IPR029479">
    <property type="entry name" value="Nitroreductase"/>
</dbReference>
<name>A0A8J7VRA7_9GAMM</name>
<evidence type="ECO:0000313" key="4">
    <source>
        <dbReference type="Proteomes" id="UP000675747"/>
    </source>
</evidence>
<gene>
    <name evidence="3" type="ORF">KB893_010025</name>
    <name evidence="2" type="ORF">KB893_02870</name>
</gene>
<evidence type="ECO:0000259" key="1">
    <source>
        <dbReference type="Pfam" id="PF00881"/>
    </source>
</evidence>
<evidence type="ECO:0000313" key="2">
    <source>
        <dbReference type="EMBL" id="MBR0561469.1"/>
    </source>
</evidence>
<reference evidence="2" key="2">
    <citation type="submission" date="2021-04" db="EMBL/GenBank/DDBJ databases">
        <authorList>
            <person name="Karlyshev A.V."/>
        </authorList>
    </citation>
    <scope>NUCLEOTIDE SEQUENCE</scope>
    <source>
        <strain evidence="2">LMG 29479</strain>
    </source>
</reference>
<accession>A0A8J7VRA7</accession>